<dbReference type="Proteomes" id="UP000028523">
    <property type="component" value="Unassembled WGS sequence"/>
</dbReference>
<evidence type="ECO:0000313" key="3">
    <source>
        <dbReference type="Proteomes" id="UP000028523"/>
    </source>
</evidence>
<dbReference type="AlphaFoldDB" id="A0A084U4B1"/>
<dbReference type="EMBL" id="AWQU01000062">
    <property type="protein sequence ID" value="KFB07797.1"/>
    <property type="molecule type" value="Genomic_DNA"/>
</dbReference>
<evidence type="ECO:0000313" key="2">
    <source>
        <dbReference type="EMBL" id="KFB07797.1"/>
    </source>
</evidence>
<name>A0A084U4B1_MALIO</name>
<protein>
    <recommendedName>
        <fullName evidence="4">DUF3899 domain-containing protein</fullName>
    </recommendedName>
</protein>
<comment type="caution">
    <text evidence="2">The sequence shown here is derived from an EMBL/GenBank/DDBJ whole genome shotgun (WGS) entry which is preliminary data.</text>
</comment>
<dbReference type="RefSeq" id="WP_004025014.1">
    <property type="nucleotide sequence ID" value="NZ_AWQU01000062.1"/>
</dbReference>
<sequence length="196" mass="23251">MVRTTRSKNSLKTGQTVYVNKDEINSNNSKVDKRLYRNVREGKYPSGIFPFVIIWIIFVACMLIYCLTLNPVREVDSEGKFTGVVNYVPRKWQDGLWISSGITLCLNFFWLISRQNFNANVRYGMRRISHKMRFDYLKFNEPRNDNDYSINRVTNIDEYKEYLSERTLRTRLLFWISFGLHSLLFIISTIVAIFVK</sequence>
<evidence type="ECO:0008006" key="4">
    <source>
        <dbReference type="Google" id="ProtNLM"/>
    </source>
</evidence>
<keyword evidence="1" id="KW-0472">Membrane</keyword>
<reference evidence="2 3" key="1">
    <citation type="journal article" date="2014" name="PLoS ONE">
        <title>Reduction of Hydrogen Peroxide Accumulation and Toxicity by a Catalase from Mycoplasma iowae.</title>
        <authorList>
            <person name="Pritchard R.E."/>
            <person name="Prassinos A.J."/>
            <person name="Osborne J.D."/>
            <person name="Raviv Z."/>
            <person name="Balish M.F."/>
        </authorList>
    </citation>
    <scope>NUCLEOTIDE SEQUENCE [LARGE SCALE GENOMIC DNA]</scope>
    <source>
        <strain evidence="2 3">DK-CPA</strain>
    </source>
</reference>
<keyword evidence="3" id="KW-1185">Reference proteome</keyword>
<accession>A0A084U4B1</accession>
<gene>
    <name evidence="2" type="ORF">P271_659</name>
</gene>
<proteinExistence type="predicted"/>
<feature type="transmembrane region" description="Helical" evidence="1">
    <location>
        <begin position="44"/>
        <end position="65"/>
    </location>
</feature>
<organism evidence="2 3">
    <name type="scientific">Malacoplasma iowae DK-CPA</name>
    <dbReference type="NCBI Taxonomy" id="1394179"/>
    <lineage>
        <taxon>Bacteria</taxon>
        <taxon>Bacillati</taxon>
        <taxon>Mycoplasmatota</taxon>
        <taxon>Mycoplasmoidales</taxon>
        <taxon>Mycoplasmoidaceae</taxon>
        <taxon>Malacoplasma</taxon>
    </lineage>
</organism>
<feature type="transmembrane region" description="Helical" evidence="1">
    <location>
        <begin position="172"/>
        <end position="195"/>
    </location>
</feature>
<dbReference type="GeneID" id="96866833"/>
<keyword evidence="1" id="KW-1133">Transmembrane helix</keyword>
<keyword evidence="1" id="KW-0812">Transmembrane</keyword>
<feature type="transmembrane region" description="Helical" evidence="1">
    <location>
        <begin position="95"/>
        <end position="112"/>
    </location>
</feature>
<evidence type="ECO:0000256" key="1">
    <source>
        <dbReference type="SAM" id="Phobius"/>
    </source>
</evidence>